<sequence>MYLLSSVVSLKASAQELFRAVYETYGSYMKEDKERHKGFPMVLEVGSGDTFFYDLGRMLADSVTHATLLQNNSSYEAQKARNNVAQGSLPTYVSSHFVEQEREVDQAIDYDFFSYKEPLDRPEWEINDSLMVFKGGYPCHRATTTYLGRQWTVWYTLEIPSPAGPWKLWGLPGLIVEARESEGIFSFTLTSFTKMRPEDSKRGYASTLGFGKKIKADKAEVFKLLRYYISDPIGYYNIQNPDTPAELMDASKESFRETFVNIEK</sequence>
<evidence type="ECO:0000313" key="1">
    <source>
        <dbReference type="EMBL" id="KGN79764.1"/>
    </source>
</evidence>
<dbReference type="InterPro" id="IPR005901">
    <property type="entry name" value="GLPGLI"/>
</dbReference>
<dbReference type="eggNOG" id="ENOG5031YMS">
    <property type="taxonomic scope" value="Bacteria"/>
</dbReference>
<protein>
    <recommendedName>
        <fullName evidence="3">GLPGLI family protein</fullName>
    </recommendedName>
</protein>
<dbReference type="NCBIfam" id="TIGR01200">
    <property type="entry name" value="GLPGLI"/>
    <property type="match status" value="1"/>
</dbReference>
<accession>A0A0A2ETU8</accession>
<reference evidence="1 2" key="1">
    <citation type="submission" date="2014-08" db="EMBL/GenBank/DDBJ databases">
        <title>Porphyromonas cangingivalis strain:COT-109_OH1386 Genome sequencing.</title>
        <authorList>
            <person name="Wallis C."/>
            <person name="Deusch O."/>
            <person name="O'Flynn C."/>
            <person name="Davis I."/>
            <person name="Jospin G."/>
            <person name="Darling A.E."/>
            <person name="Coil D.A."/>
            <person name="Alexiev A."/>
            <person name="Horsfall A."/>
            <person name="Kirkwood N."/>
            <person name="Harris S."/>
            <person name="Eisen J.A."/>
        </authorList>
    </citation>
    <scope>NUCLEOTIDE SEQUENCE [LARGE SCALE GENOMIC DNA]</scope>
    <source>
        <strain evidence="2">COT-109 OH1386</strain>
    </source>
</reference>
<keyword evidence="2" id="KW-1185">Reference proteome</keyword>
<dbReference type="STRING" id="36874.HQ34_05660"/>
<evidence type="ECO:0000313" key="2">
    <source>
        <dbReference type="Proteomes" id="UP000030125"/>
    </source>
</evidence>
<dbReference type="AlphaFoldDB" id="A0A0A2ETU8"/>
<name>A0A0A2ETU8_PORCN</name>
<dbReference type="Pfam" id="PF09697">
    <property type="entry name" value="Porph_ging"/>
    <property type="match status" value="1"/>
</dbReference>
<gene>
    <name evidence="1" type="ORF">HQ35_07110</name>
</gene>
<organism evidence="1 2">
    <name type="scientific">Porphyromonas cangingivalis</name>
    <dbReference type="NCBI Taxonomy" id="36874"/>
    <lineage>
        <taxon>Bacteria</taxon>
        <taxon>Pseudomonadati</taxon>
        <taxon>Bacteroidota</taxon>
        <taxon>Bacteroidia</taxon>
        <taxon>Bacteroidales</taxon>
        <taxon>Porphyromonadaceae</taxon>
        <taxon>Porphyromonas</taxon>
    </lineage>
</organism>
<dbReference type="Proteomes" id="UP000030125">
    <property type="component" value="Unassembled WGS sequence"/>
</dbReference>
<comment type="caution">
    <text evidence="1">The sequence shown here is derived from an EMBL/GenBank/DDBJ whole genome shotgun (WGS) entry which is preliminary data.</text>
</comment>
<proteinExistence type="predicted"/>
<evidence type="ECO:0008006" key="3">
    <source>
        <dbReference type="Google" id="ProtNLM"/>
    </source>
</evidence>
<dbReference type="EMBL" id="JQJD01000047">
    <property type="protein sequence ID" value="KGN79764.1"/>
    <property type="molecule type" value="Genomic_DNA"/>
</dbReference>